<dbReference type="SMART" id="SM01230">
    <property type="entry name" value="Gln-synt_C"/>
    <property type="match status" value="1"/>
</dbReference>
<feature type="domain" description="GS catalytic" evidence="7">
    <location>
        <begin position="118"/>
        <end position="453"/>
    </location>
</feature>
<dbReference type="FunFam" id="3.30.590.10:FF:000005">
    <property type="entry name" value="Probable glutamine synthetase"/>
    <property type="match status" value="1"/>
</dbReference>
<dbReference type="Gene3D" id="3.10.20.70">
    <property type="entry name" value="Glutamine synthetase, N-terminal domain"/>
    <property type="match status" value="1"/>
</dbReference>
<dbReference type="RefSeq" id="WP_141610589.1">
    <property type="nucleotide sequence ID" value="NZ_VIGC02000015.1"/>
</dbReference>
<dbReference type="PROSITE" id="PS51987">
    <property type="entry name" value="GS_CATALYTIC"/>
    <property type="match status" value="1"/>
</dbReference>
<evidence type="ECO:0000256" key="6">
    <source>
        <dbReference type="RuleBase" id="RU000384"/>
    </source>
</evidence>
<keyword evidence="4" id="KW-0067">ATP-binding</keyword>
<evidence type="ECO:0000256" key="4">
    <source>
        <dbReference type="ARBA" id="ARBA00022840"/>
    </source>
</evidence>
<evidence type="ECO:0000259" key="7">
    <source>
        <dbReference type="PROSITE" id="PS51987"/>
    </source>
</evidence>
<gene>
    <name evidence="8" type="ORF">FKZ61_12710</name>
</gene>
<reference evidence="8 9" key="1">
    <citation type="submission" date="2019-06" db="EMBL/GenBank/DDBJ databases">
        <title>Genome sequence of Litorilinea aerophila BAA-2444.</title>
        <authorList>
            <person name="Maclea K.S."/>
            <person name="Maurais E.G."/>
            <person name="Iannazzi L.C."/>
        </authorList>
    </citation>
    <scope>NUCLEOTIDE SEQUENCE [LARGE SCALE GENOMIC DNA]</scope>
    <source>
        <strain evidence="8 9">ATCC BAA-2444</strain>
    </source>
</reference>
<evidence type="ECO:0000256" key="5">
    <source>
        <dbReference type="PROSITE-ProRule" id="PRU01331"/>
    </source>
</evidence>
<keyword evidence="3" id="KW-0547">Nucleotide-binding</keyword>
<sequence>MLTLEQLAELVQAGSVDTVIVAFSDLYGRFMGKRFDAEFFLEEVSQHGTHGCDYLLTVDMEMEPVPGYQYANWEKGYGDFHLVPDLQTLRLASWLDRTALVICDVEDEASHQQVSLAPRTLLRRQVERAEALGYTAYGASELEYYLFRLSYREAARRGYRDLDAAGWYIEDYHILQGSRVEAFTAAVRRHLKRSGVPVENSKGEWGLGQHELNIRYSPVLTMADRHALYKQCLKEVADQMGLSVTFMAKFAEGQAGSSCHLHLSLWQDGTNAFAGGETFGPVQASPLFRWFLGGWIHYLPELMVFYAPTVNAYKRYQAGSWAPTRLAWSYDNRTAGFRVVGRGQSLRIECRVPGADCNPYLAYSASLAAGLEGIAQQIEPPAPFAGDVYAARHLPHVPRSLGEATDLFEQSEFVRRVLGEEVVEHYTHFFRVEQAAYDRAVTDWERRRYFERI</sequence>
<dbReference type="PANTHER" id="PTHR43785">
    <property type="entry name" value="GAMMA-GLUTAMYLPUTRESCINE SYNTHETASE"/>
    <property type="match status" value="1"/>
</dbReference>
<dbReference type="InterPro" id="IPR036651">
    <property type="entry name" value="Gln_synt_N_sf"/>
</dbReference>
<dbReference type="InterPro" id="IPR008146">
    <property type="entry name" value="Gln_synth_cat_dom"/>
</dbReference>
<evidence type="ECO:0000256" key="3">
    <source>
        <dbReference type="ARBA" id="ARBA00022741"/>
    </source>
</evidence>
<evidence type="ECO:0000313" key="9">
    <source>
        <dbReference type="Proteomes" id="UP000317371"/>
    </source>
</evidence>
<dbReference type="GO" id="GO:0042402">
    <property type="term" value="P:biogenic amine catabolic process"/>
    <property type="evidence" value="ECO:0007669"/>
    <property type="project" value="UniProtKB-ARBA"/>
</dbReference>
<evidence type="ECO:0000313" key="8">
    <source>
        <dbReference type="EMBL" id="TQE95311.1"/>
    </source>
</evidence>
<dbReference type="GO" id="GO:0004356">
    <property type="term" value="F:glutamine synthetase activity"/>
    <property type="evidence" value="ECO:0007669"/>
    <property type="project" value="InterPro"/>
</dbReference>
<keyword evidence="9" id="KW-1185">Reference proteome</keyword>
<dbReference type="GO" id="GO:0006542">
    <property type="term" value="P:glutamine biosynthetic process"/>
    <property type="evidence" value="ECO:0007669"/>
    <property type="project" value="InterPro"/>
</dbReference>
<dbReference type="GO" id="GO:0006576">
    <property type="term" value="P:biogenic amine metabolic process"/>
    <property type="evidence" value="ECO:0007669"/>
    <property type="project" value="UniProtKB-ARBA"/>
</dbReference>
<dbReference type="InterPro" id="IPR014746">
    <property type="entry name" value="Gln_synth/guanido_kin_cat_dom"/>
</dbReference>
<dbReference type="SUPFAM" id="SSF55931">
    <property type="entry name" value="Glutamine synthetase/guanido kinase"/>
    <property type="match status" value="1"/>
</dbReference>
<dbReference type="InParanoid" id="A0A540VEX9"/>
<comment type="similarity">
    <text evidence="1 5 6">Belongs to the glutamine synthetase family.</text>
</comment>
<dbReference type="AlphaFoldDB" id="A0A540VEX9"/>
<dbReference type="Proteomes" id="UP000317371">
    <property type="component" value="Unassembled WGS sequence"/>
</dbReference>
<dbReference type="OrthoDB" id="9807095at2"/>
<accession>A0A540VEX9</accession>
<dbReference type="Pfam" id="PF00120">
    <property type="entry name" value="Gln-synt_C"/>
    <property type="match status" value="1"/>
</dbReference>
<protein>
    <submittedName>
        <fullName evidence="8">Glutamine synthetase</fullName>
    </submittedName>
</protein>
<dbReference type="GO" id="GO:0005524">
    <property type="term" value="F:ATP binding"/>
    <property type="evidence" value="ECO:0007669"/>
    <property type="project" value="UniProtKB-KW"/>
</dbReference>
<comment type="caution">
    <text evidence="8">The sequence shown here is derived from an EMBL/GenBank/DDBJ whole genome shotgun (WGS) entry which is preliminary data.</text>
</comment>
<organism evidence="8 9">
    <name type="scientific">Litorilinea aerophila</name>
    <dbReference type="NCBI Taxonomy" id="1204385"/>
    <lineage>
        <taxon>Bacteria</taxon>
        <taxon>Bacillati</taxon>
        <taxon>Chloroflexota</taxon>
        <taxon>Caldilineae</taxon>
        <taxon>Caldilineales</taxon>
        <taxon>Caldilineaceae</taxon>
        <taxon>Litorilinea</taxon>
    </lineage>
</organism>
<evidence type="ECO:0000256" key="1">
    <source>
        <dbReference type="ARBA" id="ARBA00009897"/>
    </source>
</evidence>
<dbReference type="SUPFAM" id="SSF54368">
    <property type="entry name" value="Glutamine synthetase, N-terminal domain"/>
    <property type="match status" value="1"/>
</dbReference>
<dbReference type="Gene3D" id="3.30.590.10">
    <property type="entry name" value="Glutamine synthetase/guanido kinase, catalytic domain"/>
    <property type="match status" value="1"/>
</dbReference>
<dbReference type="PANTHER" id="PTHR43785:SF12">
    <property type="entry name" value="TYPE-1 GLUTAMINE SYNTHETASE 2"/>
    <property type="match status" value="1"/>
</dbReference>
<proteinExistence type="inferred from homology"/>
<evidence type="ECO:0000256" key="2">
    <source>
        <dbReference type="ARBA" id="ARBA00022598"/>
    </source>
</evidence>
<keyword evidence="2" id="KW-0436">Ligase</keyword>
<name>A0A540VEX9_9CHLR</name>
<dbReference type="EMBL" id="VIGC01000015">
    <property type="protein sequence ID" value="TQE95311.1"/>
    <property type="molecule type" value="Genomic_DNA"/>
</dbReference>